<sequence>MGHSPWGAQMTTQDAALRFQLSAARQTDAANSFARTGLIRITEPFPADVAERLHHHLDSGISWGRTVSQGEKSAWDLTPEAIAALDGDKEKAFLAAVHETARDGFQFLFDSLLVSDDPSARNARGLLLDRVIDALNHPTSLDTFRTITGAPDIRRVNGQATRYLPGHFLTSHDDGIDGENRVAAYVINLTKGWRTDWGGLLQFQTGSGDVPLALKPGFNTIHLFRVPQLHSVSYVAPFAGVPRYAITGWLCR</sequence>
<dbReference type="Proteomes" id="UP000618591">
    <property type="component" value="Unassembled WGS sequence"/>
</dbReference>
<gene>
    <name evidence="5" type="ORF">GCM10011395_03780</name>
</gene>
<dbReference type="EMBL" id="BMDW01000002">
    <property type="protein sequence ID" value="GGA36700.1"/>
    <property type="molecule type" value="Genomic_DNA"/>
</dbReference>
<evidence type="ECO:0000313" key="5">
    <source>
        <dbReference type="EMBL" id="GGA36700.1"/>
    </source>
</evidence>
<dbReference type="InterPro" id="IPR006620">
    <property type="entry name" value="Pro_4_hyd_alph"/>
</dbReference>
<evidence type="ECO:0000256" key="3">
    <source>
        <dbReference type="ARBA" id="ARBA00023002"/>
    </source>
</evidence>
<dbReference type="Pfam" id="PF13661">
    <property type="entry name" value="2OG-FeII_Oxy_4"/>
    <property type="match status" value="1"/>
</dbReference>
<proteinExistence type="predicted"/>
<evidence type="ECO:0000256" key="1">
    <source>
        <dbReference type="ARBA" id="ARBA00001961"/>
    </source>
</evidence>
<reference evidence="6" key="1">
    <citation type="journal article" date="2019" name="Int. J. Syst. Evol. Microbiol.">
        <title>The Global Catalogue of Microorganisms (GCM) 10K type strain sequencing project: providing services to taxonomists for standard genome sequencing and annotation.</title>
        <authorList>
            <consortium name="The Broad Institute Genomics Platform"/>
            <consortium name="The Broad Institute Genome Sequencing Center for Infectious Disease"/>
            <person name="Wu L."/>
            <person name="Ma J."/>
        </authorList>
    </citation>
    <scope>NUCLEOTIDE SEQUENCE [LARGE SCALE GENOMIC DNA]</scope>
    <source>
        <strain evidence="6">CGMCC 1.10106</strain>
    </source>
</reference>
<evidence type="ECO:0000313" key="6">
    <source>
        <dbReference type="Proteomes" id="UP000618591"/>
    </source>
</evidence>
<comment type="caution">
    <text evidence="5">The sequence shown here is derived from an EMBL/GenBank/DDBJ whole genome shotgun (WGS) entry which is preliminary data.</text>
</comment>
<accession>A0ABQ1G3J2</accession>
<evidence type="ECO:0000256" key="2">
    <source>
        <dbReference type="ARBA" id="ARBA00022964"/>
    </source>
</evidence>
<evidence type="ECO:0000259" key="4">
    <source>
        <dbReference type="SMART" id="SM00702"/>
    </source>
</evidence>
<protein>
    <submittedName>
        <fullName evidence="5">2OG-Fe(II) oxygenase</fullName>
    </submittedName>
</protein>
<keyword evidence="3" id="KW-0560">Oxidoreductase</keyword>
<dbReference type="Gene3D" id="2.60.120.620">
    <property type="entry name" value="q2cbj1_9rhob like domain"/>
    <property type="match status" value="1"/>
</dbReference>
<comment type="cofactor">
    <cofactor evidence="1">
        <name>L-ascorbate</name>
        <dbReference type="ChEBI" id="CHEBI:38290"/>
    </cofactor>
</comment>
<dbReference type="InterPro" id="IPR039558">
    <property type="entry name" value="TPA1/OFD1_N"/>
</dbReference>
<dbReference type="PANTHER" id="PTHR12117">
    <property type="entry name" value="HISTONE ACETYLTRANSFERASE COMPLEX"/>
    <property type="match status" value="1"/>
</dbReference>
<keyword evidence="2" id="KW-0223">Dioxygenase</keyword>
<name>A0ABQ1G3J2_9SPHN</name>
<feature type="domain" description="Prolyl 4-hydroxylase alpha subunit" evidence="4">
    <location>
        <begin position="59"/>
        <end position="251"/>
    </location>
</feature>
<dbReference type="InterPro" id="IPR051842">
    <property type="entry name" value="uS12_prolyl_hydroxylase"/>
</dbReference>
<dbReference type="PANTHER" id="PTHR12117:SF0">
    <property type="entry name" value="PROLYL 3-HYDROXYLASE OGFOD1"/>
    <property type="match status" value="1"/>
</dbReference>
<organism evidence="5 6">
    <name type="scientific">Sphingomonas psychrolutea</name>
    <dbReference type="NCBI Taxonomy" id="1259676"/>
    <lineage>
        <taxon>Bacteria</taxon>
        <taxon>Pseudomonadati</taxon>
        <taxon>Pseudomonadota</taxon>
        <taxon>Alphaproteobacteria</taxon>
        <taxon>Sphingomonadales</taxon>
        <taxon>Sphingomonadaceae</taxon>
        <taxon>Sphingomonas</taxon>
    </lineage>
</organism>
<dbReference type="SMART" id="SM00702">
    <property type="entry name" value="P4Hc"/>
    <property type="match status" value="1"/>
</dbReference>
<keyword evidence="6" id="KW-1185">Reference proteome</keyword>